<feature type="domain" description="EGF-like" evidence="11">
    <location>
        <begin position="544"/>
        <end position="581"/>
    </location>
</feature>
<feature type="disulfide bond" evidence="8">
    <location>
        <begin position="1052"/>
        <end position="1061"/>
    </location>
</feature>
<feature type="disulfide bond" evidence="8">
    <location>
        <begin position="2006"/>
        <end position="2015"/>
    </location>
</feature>
<dbReference type="WBParaSite" id="TMUE_3000013389.1">
    <property type="protein sequence ID" value="TMUE_3000013389.1"/>
    <property type="gene ID" value="WBGene00294448"/>
</dbReference>
<dbReference type="FunFam" id="2.10.25.10:FF:000472">
    <property type="entry name" value="Uncharacterized protein, isoform A"/>
    <property type="match status" value="2"/>
</dbReference>
<feature type="domain" description="EGF-like" evidence="11">
    <location>
        <begin position="2342"/>
        <end position="2377"/>
    </location>
</feature>
<feature type="domain" description="EGF-like" evidence="11">
    <location>
        <begin position="2458"/>
        <end position="2498"/>
    </location>
</feature>
<feature type="domain" description="EGF-like" evidence="11">
    <location>
        <begin position="1104"/>
        <end position="1144"/>
    </location>
</feature>
<feature type="disulfide bond" evidence="8">
    <location>
        <begin position="1649"/>
        <end position="1658"/>
    </location>
</feature>
<feature type="domain" description="EGF-like" evidence="11">
    <location>
        <begin position="583"/>
        <end position="621"/>
    </location>
</feature>
<dbReference type="PROSITE" id="PS01187">
    <property type="entry name" value="EGF_CA"/>
    <property type="match status" value="14"/>
</dbReference>
<comment type="caution">
    <text evidence="9">Lacks conserved residue(s) required for the propagation of feature annotation.</text>
</comment>
<feature type="domain" description="EGF-like" evidence="11">
    <location>
        <begin position="1064"/>
        <end position="1102"/>
    </location>
</feature>
<feature type="disulfide bond" evidence="8">
    <location>
        <begin position="1173"/>
        <end position="1182"/>
    </location>
</feature>
<dbReference type="PROSITE" id="PS50026">
    <property type="entry name" value="EGF_3"/>
    <property type="match status" value="39"/>
</dbReference>
<evidence type="ECO:0000256" key="8">
    <source>
        <dbReference type="PROSITE-ProRule" id="PRU00076"/>
    </source>
</evidence>
<feature type="disulfide bond" evidence="8">
    <location>
        <begin position="1092"/>
        <end position="1101"/>
    </location>
</feature>
<feature type="domain" description="EGF-like" evidence="11">
    <location>
        <begin position="467"/>
        <end position="505"/>
    </location>
</feature>
<keyword evidence="5" id="KW-0677">Repeat</keyword>
<protein>
    <submittedName>
        <fullName evidence="14">Uncharacterized protein</fullName>
    </submittedName>
</protein>
<evidence type="ECO:0000259" key="11">
    <source>
        <dbReference type="PROSITE" id="PS50026"/>
    </source>
</evidence>
<feature type="domain" description="EGF-like" evidence="11">
    <location>
        <begin position="1624"/>
        <end position="1659"/>
    </location>
</feature>
<feature type="disulfide bond" evidence="8">
    <location>
        <begin position="2643"/>
        <end position="2652"/>
    </location>
</feature>
<dbReference type="Gene3D" id="2.10.25.10">
    <property type="entry name" value="Laminin"/>
    <property type="match status" value="34"/>
</dbReference>
<dbReference type="FunFam" id="2.10.25.10:FF:000014">
    <property type="entry name" value="Latent-transforming growth factor beta-binding protein 3"/>
    <property type="match status" value="3"/>
</dbReference>
<feature type="disulfide bond" evidence="8">
    <location>
        <begin position="611"/>
        <end position="620"/>
    </location>
</feature>
<feature type="disulfide bond" evidence="8">
    <location>
        <begin position="2504"/>
        <end position="2514"/>
    </location>
</feature>
<accession>A0A5S6R249</accession>
<dbReference type="Proteomes" id="UP000046395">
    <property type="component" value="Unassembled WGS sequence"/>
</dbReference>
<feature type="disulfide bond" evidence="8">
    <location>
        <begin position="2406"/>
        <end position="2415"/>
    </location>
</feature>
<dbReference type="FunFam" id="2.10.25.10:FF:000125">
    <property type="entry name" value="Neurogenic locus notch protein-like"/>
    <property type="match status" value="7"/>
</dbReference>
<evidence type="ECO:0000259" key="12">
    <source>
        <dbReference type="PROSITE" id="PS50287"/>
    </source>
</evidence>
<evidence type="ECO:0000313" key="14">
    <source>
        <dbReference type="WBParaSite" id="TMUE_3000013389.1"/>
    </source>
</evidence>
<evidence type="ECO:0000256" key="3">
    <source>
        <dbReference type="ARBA" id="ARBA00022536"/>
    </source>
</evidence>
<feature type="domain" description="EGF-like" evidence="11">
    <location>
        <begin position="1898"/>
        <end position="1935"/>
    </location>
</feature>
<feature type="domain" description="EGF-like" evidence="11">
    <location>
        <begin position="1661"/>
        <end position="1698"/>
    </location>
</feature>
<feature type="domain" description="EGF-like" evidence="11">
    <location>
        <begin position="1821"/>
        <end position="1859"/>
    </location>
</feature>
<feature type="disulfide bond" evidence="8">
    <location>
        <begin position="1865"/>
        <end position="1875"/>
    </location>
</feature>
<dbReference type="STRING" id="70415.A0A5S6R249"/>
<evidence type="ECO:0000256" key="4">
    <source>
        <dbReference type="ARBA" id="ARBA00022729"/>
    </source>
</evidence>
<keyword evidence="2" id="KW-0964">Secreted</keyword>
<keyword evidence="7" id="KW-0325">Glycoprotein</keyword>
<feature type="domain" description="EGF-like" evidence="11">
    <location>
        <begin position="623"/>
        <end position="662"/>
    </location>
</feature>
<name>A0A5S6R249_TRIMR</name>
<dbReference type="SUPFAM" id="SSF57184">
    <property type="entry name" value="Growth factor receptor domain"/>
    <property type="match status" value="3"/>
</dbReference>
<feature type="disulfide bond" evidence="8">
    <location>
        <begin position="1250"/>
        <end position="1259"/>
    </location>
</feature>
<dbReference type="SUPFAM" id="SSF57196">
    <property type="entry name" value="EGF/Laminin"/>
    <property type="match status" value="24"/>
</dbReference>
<feature type="domain" description="EGF-like" evidence="11">
    <location>
        <begin position="2500"/>
        <end position="2537"/>
    </location>
</feature>
<feature type="disulfide bond" evidence="8">
    <location>
        <begin position="592"/>
        <end position="609"/>
    </location>
</feature>
<feature type="domain" description="EGF-like" evidence="11">
    <location>
        <begin position="307"/>
        <end position="344"/>
    </location>
</feature>
<feature type="disulfide bond" evidence="8">
    <location>
        <begin position="432"/>
        <end position="442"/>
    </location>
</feature>
<feature type="domain" description="EGF-like" evidence="11">
    <location>
        <begin position="1937"/>
        <end position="1975"/>
    </location>
</feature>
<evidence type="ECO:0000256" key="5">
    <source>
        <dbReference type="ARBA" id="ARBA00022737"/>
    </source>
</evidence>
<feature type="disulfide bond" evidence="8">
    <location>
        <begin position="2664"/>
        <end position="2681"/>
    </location>
</feature>
<dbReference type="GO" id="GO:0007219">
    <property type="term" value="P:Notch signaling pathway"/>
    <property type="evidence" value="ECO:0007669"/>
    <property type="project" value="TreeGrafter"/>
</dbReference>
<feature type="disulfide bond" evidence="8">
    <location>
        <begin position="2683"/>
        <end position="2692"/>
    </location>
</feature>
<feature type="disulfide bond" evidence="8">
    <location>
        <begin position="1946"/>
        <end position="1963"/>
    </location>
</feature>
<feature type="domain" description="EGF-like" evidence="11">
    <location>
        <begin position="2579"/>
        <end position="2614"/>
    </location>
</feature>
<feature type="disulfide bond" evidence="8">
    <location>
        <begin position="1213"/>
        <end position="1222"/>
    </location>
</feature>
<dbReference type="InterPro" id="IPR000742">
    <property type="entry name" value="EGF"/>
</dbReference>
<keyword evidence="13" id="KW-1185">Reference proteome</keyword>
<feature type="domain" description="EGF-like" evidence="11">
    <location>
        <begin position="1977"/>
        <end position="2016"/>
    </location>
</feature>
<dbReference type="GO" id="GO:0005112">
    <property type="term" value="F:Notch binding"/>
    <property type="evidence" value="ECO:0007669"/>
    <property type="project" value="TreeGrafter"/>
</dbReference>
<dbReference type="CDD" id="cd00054">
    <property type="entry name" value="EGF_CA"/>
    <property type="match status" value="22"/>
</dbReference>
<feature type="domain" description="EGF-like" evidence="11">
    <location>
        <begin position="269"/>
        <end position="305"/>
    </location>
</feature>
<reference evidence="14" key="1">
    <citation type="submission" date="2019-12" db="UniProtKB">
        <authorList>
            <consortium name="WormBaseParasite"/>
        </authorList>
    </citation>
    <scope>IDENTIFICATION</scope>
</reference>
<feature type="domain" description="EGF-like" evidence="11">
    <location>
        <begin position="1740"/>
        <end position="1780"/>
    </location>
</feature>
<feature type="disulfide bond" evidence="8">
    <location>
        <begin position="374"/>
        <end position="383"/>
    </location>
</feature>
<feature type="disulfide bond" evidence="8">
    <location>
        <begin position="1013"/>
        <end position="1022"/>
    </location>
</feature>
<feature type="disulfide bond" evidence="8">
    <location>
        <begin position="2446"/>
        <end position="2455"/>
    </location>
</feature>
<feature type="disulfide bond" evidence="8">
    <location>
        <begin position="1229"/>
        <end position="1239"/>
    </location>
</feature>
<feature type="disulfide bond" evidence="8">
    <location>
        <begin position="455"/>
        <end position="464"/>
    </location>
</feature>
<dbReference type="Pfam" id="PF12661">
    <property type="entry name" value="hEGF"/>
    <property type="match status" value="2"/>
</dbReference>
<dbReference type="InterPro" id="IPR049883">
    <property type="entry name" value="NOTCH1_EGF-like"/>
</dbReference>
<evidence type="ECO:0000256" key="1">
    <source>
        <dbReference type="ARBA" id="ARBA00004613"/>
    </source>
</evidence>
<evidence type="ECO:0000256" key="9">
    <source>
        <dbReference type="PROSITE-ProRule" id="PRU00196"/>
    </source>
</evidence>
<feature type="domain" description="EGF-like" evidence="11">
    <location>
        <begin position="1185"/>
        <end position="1223"/>
    </location>
</feature>
<feature type="disulfide bond" evidence="8">
    <location>
        <begin position="2367"/>
        <end position="2376"/>
    </location>
</feature>
<dbReference type="PROSITE" id="PS00010">
    <property type="entry name" value="ASX_HYDROXYL"/>
    <property type="match status" value="22"/>
</dbReference>
<feature type="disulfide bond" evidence="8">
    <location>
        <begin position="1688"/>
        <end position="1697"/>
    </location>
</feature>
<feature type="domain" description="EGF-like" evidence="11">
    <location>
        <begin position="1301"/>
        <end position="1339"/>
    </location>
</feature>
<feature type="disulfide bond" evidence="8">
    <location>
        <begin position="1786"/>
        <end position="1796"/>
    </location>
</feature>
<dbReference type="InterPro" id="IPR018097">
    <property type="entry name" value="EGF_Ca-bd_CS"/>
</dbReference>
<feature type="domain" description="EGF-like" evidence="11">
    <location>
        <begin position="2616"/>
        <end position="2653"/>
    </location>
</feature>
<dbReference type="SMART" id="SM00179">
    <property type="entry name" value="EGF_CA"/>
    <property type="match status" value="24"/>
</dbReference>
<feature type="disulfide bond" evidence="8">
    <location>
        <begin position="2488"/>
        <end position="2497"/>
    </location>
</feature>
<feature type="disulfide bond" evidence="8">
    <location>
        <begin position="2724"/>
        <end position="2733"/>
    </location>
</feature>
<keyword evidence="10" id="KW-0812">Transmembrane</keyword>
<feature type="domain" description="EGF-like" evidence="11">
    <location>
        <begin position="346"/>
        <end position="384"/>
    </location>
</feature>
<dbReference type="PROSITE" id="PS01186">
    <property type="entry name" value="EGF_2"/>
    <property type="match status" value="26"/>
</dbReference>
<feature type="disulfide bond" evidence="8">
    <location>
        <begin position="571"/>
        <end position="580"/>
    </location>
</feature>
<feature type="domain" description="EGF-like" evidence="11">
    <location>
        <begin position="2695"/>
        <end position="2734"/>
    </location>
</feature>
<feature type="disulfide bond" evidence="8">
    <location>
        <begin position="2527"/>
        <end position="2536"/>
    </location>
</feature>
<dbReference type="FunFam" id="2.10.25.10:FF:000173">
    <property type="entry name" value="Neurogenic locus notch protein 2"/>
    <property type="match status" value="1"/>
</dbReference>
<comment type="subcellular location">
    <subcellularLocation>
        <location evidence="1">Secreted</location>
    </subcellularLocation>
</comment>
<feature type="disulfide bond" evidence="8">
    <location>
        <begin position="295"/>
        <end position="304"/>
    </location>
</feature>
<feature type="disulfide bond" evidence="8">
    <location>
        <begin position="2583"/>
        <end position="2593"/>
    </location>
</feature>
<feature type="disulfide bond" evidence="8">
    <location>
        <begin position="1134"/>
        <end position="1143"/>
    </location>
</feature>
<dbReference type="Pfam" id="PF07645">
    <property type="entry name" value="EGF_CA"/>
    <property type="match status" value="16"/>
</dbReference>
<feature type="domain" description="EGF-like" evidence="11">
    <location>
        <begin position="1025"/>
        <end position="1062"/>
    </location>
</feature>
<feature type="domain" description="EGF-like" evidence="11">
    <location>
        <begin position="507"/>
        <end position="542"/>
    </location>
</feature>
<dbReference type="InterPro" id="IPR000152">
    <property type="entry name" value="EGF-type_Asp/Asn_hydroxyl_site"/>
</dbReference>
<dbReference type="PROSITE" id="PS00022">
    <property type="entry name" value="EGF_1"/>
    <property type="match status" value="42"/>
</dbReference>
<feature type="disulfide bond" evidence="8">
    <location>
        <begin position="495"/>
        <end position="504"/>
    </location>
</feature>
<feature type="disulfide bond" evidence="8">
    <location>
        <begin position="992"/>
        <end position="1002"/>
    </location>
</feature>
<evidence type="ECO:0000256" key="6">
    <source>
        <dbReference type="ARBA" id="ARBA00023157"/>
    </source>
</evidence>
<keyword evidence="10" id="KW-1133">Transmembrane helix</keyword>
<feature type="domain" description="EGF-like" evidence="11">
    <location>
        <begin position="1782"/>
        <end position="1819"/>
    </location>
</feature>
<feature type="disulfide bond" evidence="8">
    <location>
        <begin position="1628"/>
        <end position="1638"/>
    </location>
</feature>
<feature type="domain" description="EGF-like" evidence="11">
    <location>
        <begin position="988"/>
        <end position="1023"/>
    </location>
</feature>
<feature type="disulfide bond" evidence="8">
    <location>
        <begin position="652"/>
        <end position="661"/>
    </location>
</feature>
<proteinExistence type="predicted"/>
<dbReference type="InterPro" id="IPR013032">
    <property type="entry name" value="EGF-like_CS"/>
</dbReference>
<feature type="disulfide bond" evidence="8">
    <location>
        <begin position="1925"/>
        <end position="1934"/>
    </location>
</feature>
<feature type="disulfide bond" evidence="8">
    <location>
        <begin position="532"/>
        <end position="541"/>
    </location>
</feature>
<feature type="domain" description="EGF-like" evidence="11">
    <location>
        <begin position="1700"/>
        <end position="1738"/>
    </location>
</feature>
<sequence>MTSETIKKKTSIMDICVILSVFILVILVKLSTEETMACPKHGECTIEIDKNTCLFMSLKPQMLFDNSVCAEVPNGTLHAFMLPADATYYFHPPTLFYPHPGYCSYFERARRRKFVTLKYRNAWLIVGVQTVTRSSNEEIIRLDLQHAVTKEEKFIRYRKTETTFEPIGNYTVIANYTVMKEVYARNPSKENPLAILVYLWDNIEPQHEWQHVRTFKELAATDEDDRKSFTRSRATCVFPSLRVLCKSFDEILGDCKCPSGYFGKFCHVDINECVDLTPCIHGLCKNTRGSYYCICNRGWQGIHCEEDINECNFPNICGSQGTCENLEGDFRCHCAAGLTGKHCNADVEECLHQPNPCEPGGKCIDTFGSFMCVCSPGWTGLLCNEDVNECVSADKATLCLNGGTCVNVKGSYKCECDKKWTGAKCGEPVDLCEQLNCGNGLCVAKKNRNEVECQCYPGWTGEKCTIDRDECIENEKLCLNNGICVDKKGNYSCMCAPGYTGKDCGIDINECKNIECVNGYCVDVVNDCKCKCYHGWTGTNCTSKLDPCDSPSFDCNRGLCVHDGDLPSCICPRTHTGTFCEIPVSFCETAPCKNGGSCVYRPQFLDFECLCDRHFSGLDCSFVDSSCESSRCKNGGTCIVDYTSGLGYLCSCAKGFHGALCELSDSLVLMSSALPARENAVELTIALILVLAFNSEAAWSHFFAEASLLSSVHFCEMIVTTASPTTKNSVWDINVLLAAFIAVNLLKVSTAETMACPHYGQCTIEIDKNTCLFMSLKPQMLFDNSVCAELPNGTLHAFMLPAGATYYFHPPTLFYPHPGYCSYFERAKGRLFNTHKYRNAWLIVGVQTESRSPNEEIIRLDLQHAVTKEEQFIRYRKNETTLQPIGNYTVIANSTVLKEVYARNPSKENPLAILVYLWDNMEPQHEWQHVRTFKELAEADEKHKRTYFIVNRATCVFPSLRVLCKSFNETTGNCACPSGFTGTFCNKDINECIQSPCIHGLCKNTRGSYYCICNRGWQGTHCEEDINECNFPNTCGSKGTCKNLEGGYRCHCAAGITGKHCDADVEECLHQPNPCEPGGKCIDTFGSFKCVCSPGWTGLLCNEDVNECVSADRATLCLNGGTCVNIKGSYKCECDKKWTGPKCGEPVHLCKRLNCQNGICVTKQMVNEVECKCFKGWAGERCNTDVDECIGNEKYCLNNGICVDPKGNYSCLCAPGYTGNDCGIDINDCANTDCGNGYCVDLVNRYKCHCYSGWTGANCTKKISPCDYFSHNCGKGTCLEDGDLPSCACPPTQTGTFCEINISMCERAPCSNHGICVDDPQGNYFECICEKHFGGSDCSAEASLLSSVHFCEMIVTTASPTTKNSVWDINVLLAAFIAVNLLKVSTAETMACPHYGQCTIEIDKNTCLFMSLKPQMLFDNSVCAELPNGTLHAFMLPAGATYYFHPPTLFYPHPGYCSYFERAKHRLFNTHKYRNAWLIVGVQTESRSPNEEIIRLDLQHAVTKEEQFIRYRKNETTLQPIGNYTVIANSTVLKEVYARNPSKENPLAILVYLWDNMEPQHEWQHVRTFKELAEADEKHKMSYFIVNRATCVFPSLRVLCKSFNETTGNCACPSGFTGTFCNKDINECIQSPCIHGLCKNTRGSYYCICNRGWQGTHCEEDINECNFPNTCGSKGTCKNLEGGYRCHCAAGITGKHCDADVEECLHQPNPCEPGGKCIDTFGSFKCVCSPGWTGLLCNEDVNECVSADRASLCLNGGTCVNIKGSYKCECDKKWTGPKCGEPVHLCKRLNCQNGICVTKQMVNEVECKCFKGWAGERCNTDVDECIGNEKYCLNNGICVDPKGNYSCLCAPGYTGNDCGIDINDCANTDCGNGYCVDLVNRYKCHCYSGWTGANCTKKISPCDYFSHNCGKGTCLEDGDLPSCACPPTQTGTFCEINISMCERAPCSNHGICVDDPQGNYFECICEKHFGGSDCSAVGSSCESSRCRNGGTCIVKYTSGLGYLCSCAKGFHGALCELSDSLVLMSSALPARENAVELTIALILVLAFNSEAAWSHFFAEASLLSSVHFCEMIVTTASPTTKNYVWDTSVHLAAFIAINLLKVSTAETMACPHYGECTIEIDKNTCLFMSLKAQMLFDNSLCAEVPNGTLHAFMLPAGATYYFHPPTLFYPHPGYCPYFERARRRKFVTNIYRNAWLIVGVQTVTRSSNEEIIRLDLQHAVTKEEKFIRYRKTETTFEPIGNYTVIANYTVLKEVYARNPSKKNPLAILVYLWDNMEPKHEWQHVRTFKELAVTDENGARGYFRINRATCVFPSLRVLCKSFNETTGNCTCPSGFTGTFCNKDINECMQSPCIHGLCKNTRGSYYCICNRGWQGTHCEEDINECNFPNTCGSKGTCKNLEGGYRCHCAAGITGKHCDADVQECLDQPNPCEPGGKCIDTFGSFICVCSPGWTGLLCNEDVNECVSADRATLCLNGGTCVNIKGSYKCECDKKWTGPKCIEPVELCKLLNCGNGICVAKQMVNEVECKCFKGWAGERCNTDVDECIGTEKYCLNNGICVDPKGNYSCVCAPGYTGKDCGIDINDCANTDCGNGYCVDLVNRNKCHCYSGWTGASCTKKISPCDYFSHNCGKGTCLEDGDLPSCACPPTQTGTFCEIKISMCERAPCRNDGLCVDDPQVTYFECICDKHFSGSDCSAVDSPCASSRCKNGGTCIVDYTSGLGYLCSCGKGFYGALCELSDGLVLMSSALRARENAVQLTITLVLVLAFNSEAVCVNWVSSFIKPLVDLTVKTDKIL</sequence>
<dbReference type="PANTHER" id="PTHR12916">
    <property type="entry name" value="CYTOCHROME C OXIDASE POLYPEPTIDE VIC-2"/>
    <property type="match status" value="1"/>
</dbReference>
<feature type="disulfide bond" evidence="8">
    <location>
        <begin position="1965"/>
        <end position="1974"/>
    </location>
</feature>
<feature type="disulfide bond" evidence="8">
    <location>
        <begin position="2346"/>
        <end position="2356"/>
    </location>
</feature>
<feature type="disulfide bond" evidence="8">
    <location>
        <begin position="2604"/>
        <end position="2613"/>
    </location>
</feature>
<feature type="disulfide bond" evidence="8">
    <location>
        <begin position="1289"/>
        <end position="1298"/>
    </location>
</feature>
<feature type="domain" description="EGF-like" evidence="11">
    <location>
        <begin position="2379"/>
        <end position="2416"/>
    </location>
</feature>
<feature type="transmembrane region" description="Helical" evidence="10">
    <location>
        <begin position="12"/>
        <end position="30"/>
    </location>
</feature>
<feature type="domain" description="EGF-like" evidence="11">
    <location>
        <begin position="1225"/>
        <end position="1260"/>
    </location>
</feature>
<feature type="domain" description="EGF-like" evidence="11">
    <location>
        <begin position="428"/>
        <end position="465"/>
    </location>
</feature>
<feature type="disulfide bond" evidence="8">
    <location>
        <begin position="1849"/>
        <end position="1858"/>
    </location>
</feature>
<evidence type="ECO:0000256" key="10">
    <source>
        <dbReference type="SAM" id="Phobius"/>
    </source>
</evidence>
<feature type="domain" description="SRCR" evidence="12">
    <location>
        <begin position="401"/>
        <end position="517"/>
    </location>
</feature>
<feature type="disulfide bond" evidence="8">
    <location>
        <begin position="1150"/>
        <end position="1160"/>
    </location>
</feature>
<feature type="disulfide bond" evidence="8">
    <location>
        <begin position="1770"/>
        <end position="1779"/>
    </location>
</feature>
<dbReference type="GO" id="GO:0005509">
    <property type="term" value="F:calcium ion binding"/>
    <property type="evidence" value="ECO:0007669"/>
    <property type="project" value="InterPro"/>
</dbReference>
<dbReference type="SMART" id="SM00181">
    <property type="entry name" value="EGF"/>
    <property type="match status" value="42"/>
</dbReference>
<feature type="disulfide bond" evidence="8">
    <location>
        <begin position="1886"/>
        <end position="1895"/>
    </location>
</feature>
<feature type="domain" description="EGF-like" evidence="11">
    <location>
        <begin position="1146"/>
        <end position="1183"/>
    </location>
</feature>
<organism evidence="13 14">
    <name type="scientific">Trichuris muris</name>
    <name type="common">Mouse whipworm</name>
    <dbReference type="NCBI Taxonomy" id="70415"/>
    <lineage>
        <taxon>Eukaryota</taxon>
        <taxon>Metazoa</taxon>
        <taxon>Ecdysozoa</taxon>
        <taxon>Nematoda</taxon>
        <taxon>Enoplea</taxon>
        <taxon>Dorylaimia</taxon>
        <taxon>Trichinellida</taxon>
        <taxon>Trichuridae</taxon>
        <taxon>Trichuris</taxon>
    </lineage>
</organism>
<evidence type="ECO:0000256" key="7">
    <source>
        <dbReference type="ARBA" id="ARBA00023180"/>
    </source>
</evidence>
<feature type="disulfide bond" evidence="8">
    <location>
        <begin position="416"/>
        <end position="425"/>
    </location>
</feature>
<feature type="disulfide bond" evidence="8">
    <location>
        <begin position="1329"/>
        <end position="1338"/>
    </location>
</feature>
<keyword evidence="10" id="KW-0472">Membrane</keyword>
<keyword evidence="3 8" id="KW-0245">EGF-like domain</keyword>
<feature type="disulfide bond" evidence="8">
    <location>
        <begin position="1728"/>
        <end position="1737"/>
    </location>
</feature>
<dbReference type="SMART" id="SM00286">
    <property type="entry name" value="PTI"/>
    <property type="match status" value="4"/>
</dbReference>
<evidence type="ECO:0000256" key="2">
    <source>
        <dbReference type="ARBA" id="ARBA00022525"/>
    </source>
</evidence>
<feature type="disulfide bond" evidence="8">
    <location>
        <begin position="1310"/>
        <end position="1327"/>
    </location>
</feature>
<dbReference type="PANTHER" id="PTHR12916:SF13">
    <property type="entry name" value="SUSHI, VON WILLEBRAND FACTOR TYPE A, EGF AND PENTRAXIN DOMAIN-CONTAINING PROTEIN 1-LIKE"/>
    <property type="match status" value="1"/>
</dbReference>
<dbReference type="InterPro" id="IPR001190">
    <property type="entry name" value="SRCR"/>
</dbReference>
<feature type="domain" description="EGF-like" evidence="11">
    <location>
        <begin position="1262"/>
        <end position="1299"/>
    </location>
</feature>
<feature type="domain" description="EGF-like" evidence="11">
    <location>
        <begin position="2539"/>
        <end position="2577"/>
    </location>
</feature>
<feature type="domain" description="EGF-like" evidence="11">
    <location>
        <begin position="386"/>
        <end position="426"/>
    </location>
</feature>
<dbReference type="GO" id="GO:0016020">
    <property type="term" value="C:membrane"/>
    <property type="evidence" value="ECO:0007669"/>
    <property type="project" value="InterPro"/>
</dbReference>
<feature type="domain" description="EGF-like" evidence="11">
    <location>
        <begin position="2655"/>
        <end position="2693"/>
    </location>
</feature>
<dbReference type="PROSITE" id="PS50287">
    <property type="entry name" value="SRCR_2"/>
    <property type="match status" value="1"/>
</dbReference>
<dbReference type="GO" id="GO:0005576">
    <property type="term" value="C:extracellular region"/>
    <property type="evidence" value="ECO:0007669"/>
    <property type="project" value="UniProtKB-SubCell"/>
</dbReference>
<dbReference type="Pfam" id="PF00008">
    <property type="entry name" value="EGF"/>
    <property type="match status" value="5"/>
</dbReference>
<feature type="disulfide bond" evidence="8">
    <location>
        <begin position="1809"/>
        <end position="1818"/>
    </location>
</feature>
<feature type="domain" description="EGF-like" evidence="11">
    <location>
        <begin position="1861"/>
        <end position="1896"/>
    </location>
</feature>
<evidence type="ECO:0000313" key="13">
    <source>
        <dbReference type="Proteomes" id="UP000046395"/>
    </source>
</evidence>
<feature type="disulfide bond" evidence="8">
    <location>
        <begin position="334"/>
        <end position="343"/>
    </location>
</feature>
<keyword evidence="4" id="KW-0732">Signal</keyword>
<feature type="disulfide bond" evidence="8">
    <location>
        <begin position="2567"/>
        <end position="2576"/>
    </location>
</feature>
<feature type="domain" description="EGF-like" evidence="11">
    <location>
        <begin position="2418"/>
        <end position="2456"/>
    </location>
</feature>
<dbReference type="InterPro" id="IPR001881">
    <property type="entry name" value="EGF-like_Ca-bd_dom"/>
</dbReference>
<keyword evidence="6 8" id="KW-1015">Disulfide bond</keyword>
<feature type="disulfide bond" evidence="8">
    <location>
        <begin position="511"/>
        <end position="521"/>
    </location>
</feature>
<dbReference type="InterPro" id="IPR009030">
    <property type="entry name" value="Growth_fac_rcpt_cys_sf"/>
</dbReference>